<dbReference type="OrthoDB" id="5854584at2759"/>
<keyword evidence="1" id="KW-0812">Transmembrane</keyword>
<keyword evidence="3" id="KW-1185">Reference proteome</keyword>
<evidence type="ECO:0008006" key="4">
    <source>
        <dbReference type="Google" id="ProtNLM"/>
    </source>
</evidence>
<dbReference type="InterPro" id="IPR039632">
    <property type="entry name" value="TMEM42"/>
</dbReference>
<dbReference type="Gene3D" id="1.10.3730.20">
    <property type="match status" value="1"/>
</dbReference>
<dbReference type="InterPro" id="IPR037185">
    <property type="entry name" value="EmrE-like"/>
</dbReference>
<gene>
    <name evidence="2" type="ORF">BINO364_LOCUS14942</name>
</gene>
<sequence length="113" mass="12313">MLREAFMAGIWSAFGSTLGKLSGTPTVVGDSYFLWSFFLALMLLVNTWSCRCYLHSLDAASNSVSPTVISSASSYILSGILGVVIFKETSSFQWWIGTALIIQGLALIARQHK</sequence>
<name>A0A8J9YEX6_9NEOP</name>
<dbReference type="AlphaFoldDB" id="A0A8J9YEX6"/>
<feature type="transmembrane region" description="Helical" evidence="1">
    <location>
        <begin position="33"/>
        <end position="54"/>
    </location>
</feature>
<dbReference type="PANTHER" id="PTHR31965">
    <property type="entry name" value="TRANSMEMBRANE PROTEIN 42"/>
    <property type="match status" value="1"/>
</dbReference>
<keyword evidence="1" id="KW-1133">Transmembrane helix</keyword>
<feature type="transmembrane region" description="Helical" evidence="1">
    <location>
        <begin position="92"/>
        <end position="109"/>
    </location>
</feature>
<evidence type="ECO:0000256" key="1">
    <source>
        <dbReference type="SAM" id="Phobius"/>
    </source>
</evidence>
<reference evidence="2" key="1">
    <citation type="submission" date="2021-12" db="EMBL/GenBank/DDBJ databases">
        <authorList>
            <person name="Martin H S."/>
        </authorList>
    </citation>
    <scope>NUCLEOTIDE SEQUENCE</scope>
</reference>
<dbReference type="SUPFAM" id="SSF103481">
    <property type="entry name" value="Multidrug resistance efflux transporter EmrE"/>
    <property type="match status" value="1"/>
</dbReference>
<dbReference type="EMBL" id="OV170228">
    <property type="protein sequence ID" value="CAH0729894.1"/>
    <property type="molecule type" value="Genomic_DNA"/>
</dbReference>
<dbReference type="PANTHER" id="PTHR31965:SF1">
    <property type="entry name" value="TRANSMEMBRANE PROTEIN 42"/>
    <property type="match status" value="1"/>
</dbReference>
<protein>
    <recommendedName>
        <fullName evidence="4">Transmembrane protein 42</fullName>
    </recommendedName>
</protein>
<organism evidence="2 3">
    <name type="scientific">Brenthis ino</name>
    <name type="common">lesser marbled fritillary</name>
    <dbReference type="NCBI Taxonomy" id="405034"/>
    <lineage>
        <taxon>Eukaryota</taxon>
        <taxon>Metazoa</taxon>
        <taxon>Ecdysozoa</taxon>
        <taxon>Arthropoda</taxon>
        <taxon>Hexapoda</taxon>
        <taxon>Insecta</taxon>
        <taxon>Pterygota</taxon>
        <taxon>Neoptera</taxon>
        <taxon>Endopterygota</taxon>
        <taxon>Lepidoptera</taxon>
        <taxon>Glossata</taxon>
        <taxon>Ditrysia</taxon>
        <taxon>Papilionoidea</taxon>
        <taxon>Nymphalidae</taxon>
        <taxon>Heliconiinae</taxon>
        <taxon>Argynnini</taxon>
        <taxon>Brenthis</taxon>
    </lineage>
</organism>
<dbReference type="Proteomes" id="UP000838878">
    <property type="component" value="Chromosome 8"/>
</dbReference>
<feature type="transmembrane region" description="Helical" evidence="1">
    <location>
        <begin position="66"/>
        <end position="86"/>
    </location>
</feature>
<proteinExistence type="predicted"/>
<accession>A0A8J9YEX6</accession>
<feature type="non-terminal residue" evidence="2">
    <location>
        <position position="113"/>
    </location>
</feature>
<evidence type="ECO:0000313" key="3">
    <source>
        <dbReference type="Proteomes" id="UP000838878"/>
    </source>
</evidence>
<evidence type="ECO:0000313" key="2">
    <source>
        <dbReference type="EMBL" id="CAH0729894.1"/>
    </source>
</evidence>
<keyword evidence="1" id="KW-0472">Membrane</keyword>